<proteinExistence type="predicted"/>
<protein>
    <submittedName>
        <fullName evidence="1">Uncharacterized protein</fullName>
    </submittedName>
</protein>
<organism evidence="1">
    <name type="scientific">gut metagenome</name>
    <dbReference type="NCBI Taxonomy" id="749906"/>
    <lineage>
        <taxon>unclassified sequences</taxon>
        <taxon>metagenomes</taxon>
        <taxon>organismal metagenomes</taxon>
    </lineage>
</organism>
<name>J9FEF9_9ZZZZ</name>
<dbReference type="AlphaFoldDB" id="J9FEF9"/>
<reference evidence="1" key="1">
    <citation type="journal article" date="2012" name="PLoS ONE">
        <title>Gene sets for utilization of primary and secondary nutrition supplies in the distal gut of endangered iberian lynx.</title>
        <authorList>
            <person name="Alcaide M."/>
            <person name="Messina E."/>
            <person name="Richter M."/>
            <person name="Bargiela R."/>
            <person name="Peplies J."/>
            <person name="Huws S.A."/>
            <person name="Newbold C.J."/>
            <person name="Golyshin P.N."/>
            <person name="Simon M.A."/>
            <person name="Lopez G."/>
            <person name="Yakimov M.M."/>
            <person name="Ferrer M."/>
        </authorList>
    </citation>
    <scope>NUCLEOTIDE SEQUENCE</scope>
</reference>
<gene>
    <name evidence="1" type="ORF">EVA_18592</name>
</gene>
<accession>J9FEF9</accession>
<evidence type="ECO:0000313" key="1">
    <source>
        <dbReference type="EMBL" id="EJW93301.1"/>
    </source>
</evidence>
<sequence>MLFIAGEEDPVGDMGNGVRDAAYLYMKAGLTHVDVRIYPDMRHEVH</sequence>
<comment type="caution">
    <text evidence="1">The sequence shown here is derived from an EMBL/GenBank/DDBJ whole genome shotgun (WGS) entry which is preliminary data.</text>
</comment>
<dbReference type="EMBL" id="AMCI01007051">
    <property type="protein sequence ID" value="EJW93301.1"/>
    <property type="molecule type" value="Genomic_DNA"/>
</dbReference>